<proteinExistence type="predicted"/>
<organism evidence="1 2">
    <name type="scientific">Camellia lanceoleosa</name>
    <dbReference type="NCBI Taxonomy" id="1840588"/>
    <lineage>
        <taxon>Eukaryota</taxon>
        <taxon>Viridiplantae</taxon>
        <taxon>Streptophyta</taxon>
        <taxon>Embryophyta</taxon>
        <taxon>Tracheophyta</taxon>
        <taxon>Spermatophyta</taxon>
        <taxon>Magnoliopsida</taxon>
        <taxon>eudicotyledons</taxon>
        <taxon>Gunneridae</taxon>
        <taxon>Pentapetalae</taxon>
        <taxon>asterids</taxon>
        <taxon>Ericales</taxon>
        <taxon>Theaceae</taxon>
        <taxon>Camellia</taxon>
    </lineage>
</organism>
<comment type="caution">
    <text evidence="1">The sequence shown here is derived from an EMBL/GenBank/DDBJ whole genome shotgun (WGS) entry which is preliminary data.</text>
</comment>
<keyword evidence="2" id="KW-1185">Reference proteome</keyword>
<sequence length="348" mass="38662">MMVYNEGGAPAVLESPQCRRCPSETYRRSHHNMNCESARLQGRRKYQEDRVFCDLHIPILFYGKNGVKEVRIGMVAVFDGHAGAEASEMASKLLSDYFLLHTFYSYALPLTESMHMEILKALVRTIHDIDTTFSKEASENNLVSGSTATVVLLVDGHILAAHVGDSKALLCSEKFYTPDEVQAASNGLTWLSAKELTRDHHPDQVDERLRIETCGSHVDWTGVPRVNGQLAVCQGLLVIYGVLSLPEVMDWRLLTRNDSYLVVSSDGIYEKLTVQDVCDLLPYGHSKGYEMLTLFPSCDYPSAECIVKTAFEEGSMDNLSAIVVPLKSAGLLSKNLQNRSSNDEAFSL</sequence>
<dbReference type="EMBL" id="CM045768">
    <property type="protein sequence ID" value="KAI7982649.1"/>
    <property type="molecule type" value="Genomic_DNA"/>
</dbReference>
<evidence type="ECO:0000313" key="2">
    <source>
        <dbReference type="Proteomes" id="UP001060215"/>
    </source>
</evidence>
<protein>
    <submittedName>
        <fullName evidence="1">Uncharacterized protein</fullName>
    </submittedName>
</protein>
<name>A0ACC0F2H6_9ERIC</name>
<dbReference type="Proteomes" id="UP001060215">
    <property type="component" value="Chromosome 11"/>
</dbReference>
<gene>
    <name evidence="1" type="ORF">LOK49_LG15G00533</name>
</gene>
<reference evidence="1 2" key="1">
    <citation type="journal article" date="2022" name="Plant J.">
        <title>Chromosome-level genome of Camellia lanceoleosa provides a valuable resource for understanding genome evolution and self-incompatibility.</title>
        <authorList>
            <person name="Gong W."/>
            <person name="Xiao S."/>
            <person name="Wang L."/>
            <person name="Liao Z."/>
            <person name="Chang Y."/>
            <person name="Mo W."/>
            <person name="Hu G."/>
            <person name="Li W."/>
            <person name="Zhao G."/>
            <person name="Zhu H."/>
            <person name="Hu X."/>
            <person name="Ji K."/>
            <person name="Xiang X."/>
            <person name="Song Q."/>
            <person name="Yuan D."/>
            <person name="Jin S."/>
            <person name="Zhang L."/>
        </authorList>
    </citation>
    <scope>NUCLEOTIDE SEQUENCE [LARGE SCALE GENOMIC DNA]</scope>
    <source>
        <strain evidence="1">SQ_2022a</strain>
    </source>
</reference>
<accession>A0ACC0F2H6</accession>
<evidence type="ECO:0000313" key="1">
    <source>
        <dbReference type="EMBL" id="KAI7982649.1"/>
    </source>
</evidence>